<proteinExistence type="predicted"/>
<feature type="non-terminal residue" evidence="1">
    <location>
        <position position="1"/>
    </location>
</feature>
<dbReference type="EMBL" id="CAUYUJ010018268">
    <property type="protein sequence ID" value="CAK0882089.1"/>
    <property type="molecule type" value="Genomic_DNA"/>
</dbReference>
<sequence>APFRDAVEGGKALVQDDKQVGKLWAVDPQGLRLHLLKQVLEDPQWQFQHGLQPSDVDDWMRAKVALRPPRLFCYVKSKCWTDVGEHTRTRPLHSCWRRVVDMAEVARARGWKVMGRAVRGAMLEVGGSHEVHDVHRVADALRDMEAALAEPHPSQLLPEAGVVSCLSCRQRMAATAHAACVDIDQACESCSATGVGEKWTTLEREYLSKLLTDR</sequence>
<dbReference type="Proteomes" id="UP001189429">
    <property type="component" value="Unassembled WGS sequence"/>
</dbReference>
<feature type="non-terminal residue" evidence="1">
    <location>
        <position position="214"/>
    </location>
</feature>
<keyword evidence="2" id="KW-1185">Reference proteome</keyword>
<evidence type="ECO:0000313" key="1">
    <source>
        <dbReference type="EMBL" id="CAK0882089.1"/>
    </source>
</evidence>
<name>A0ABN9WAF4_9DINO</name>
<organism evidence="1 2">
    <name type="scientific">Prorocentrum cordatum</name>
    <dbReference type="NCBI Taxonomy" id="2364126"/>
    <lineage>
        <taxon>Eukaryota</taxon>
        <taxon>Sar</taxon>
        <taxon>Alveolata</taxon>
        <taxon>Dinophyceae</taxon>
        <taxon>Prorocentrales</taxon>
        <taxon>Prorocentraceae</taxon>
        <taxon>Prorocentrum</taxon>
    </lineage>
</organism>
<evidence type="ECO:0008006" key="3">
    <source>
        <dbReference type="Google" id="ProtNLM"/>
    </source>
</evidence>
<comment type="caution">
    <text evidence="1">The sequence shown here is derived from an EMBL/GenBank/DDBJ whole genome shotgun (WGS) entry which is preliminary data.</text>
</comment>
<gene>
    <name evidence="1" type="ORF">PCOR1329_LOCUS64725</name>
</gene>
<protein>
    <recommendedName>
        <fullName evidence="3">DNA-directed DNA polymerase</fullName>
    </recommendedName>
</protein>
<accession>A0ABN9WAF4</accession>
<reference evidence="1" key="1">
    <citation type="submission" date="2023-10" db="EMBL/GenBank/DDBJ databases">
        <authorList>
            <person name="Chen Y."/>
            <person name="Shah S."/>
            <person name="Dougan E. K."/>
            <person name="Thang M."/>
            <person name="Chan C."/>
        </authorList>
    </citation>
    <scope>NUCLEOTIDE SEQUENCE [LARGE SCALE GENOMIC DNA]</scope>
</reference>
<evidence type="ECO:0000313" key="2">
    <source>
        <dbReference type="Proteomes" id="UP001189429"/>
    </source>
</evidence>